<evidence type="ECO:0000259" key="5">
    <source>
        <dbReference type="Pfam" id="PF12146"/>
    </source>
</evidence>
<name>A0A328ZGA5_9BURK</name>
<dbReference type="GO" id="GO:0016042">
    <property type="term" value="P:lipid catabolic process"/>
    <property type="evidence" value="ECO:0007669"/>
    <property type="project" value="UniProtKB-KW"/>
</dbReference>
<dbReference type="GO" id="GO:0003847">
    <property type="term" value="F:1-alkyl-2-acetylglycerophosphocholine esterase activity"/>
    <property type="evidence" value="ECO:0007669"/>
    <property type="project" value="TreeGrafter"/>
</dbReference>
<dbReference type="Proteomes" id="UP000248856">
    <property type="component" value="Unassembled WGS sequence"/>
</dbReference>
<dbReference type="EMBL" id="QLTA01000006">
    <property type="protein sequence ID" value="RAR85248.1"/>
    <property type="molecule type" value="Genomic_DNA"/>
</dbReference>
<proteinExistence type="predicted"/>
<gene>
    <name evidence="6" type="ORF">AX018_100626</name>
</gene>
<dbReference type="AlphaFoldDB" id="A0A328ZGA5"/>
<dbReference type="OrthoDB" id="192696at2"/>
<keyword evidence="1 6" id="KW-0378">Hydrolase</keyword>
<evidence type="ECO:0000256" key="3">
    <source>
        <dbReference type="ARBA" id="ARBA00023098"/>
    </source>
</evidence>
<accession>A0A328ZGA5</accession>
<comment type="caution">
    <text evidence="6">The sequence shown here is derived from an EMBL/GenBank/DDBJ whole genome shotgun (WGS) entry which is preliminary data.</text>
</comment>
<protein>
    <submittedName>
        <fullName evidence="6">Putative dienelactone hydrolase</fullName>
    </submittedName>
</protein>
<evidence type="ECO:0000313" key="7">
    <source>
        <dbReference type="Proteomes" id="UP000248856"/>
    </source>
</evidence>
<dbReference type="PANTHER" id="PTHR10272">
    <property type="entry name" value="PLATELET-ACTIVATING FACTOR ACETYLHYDROLASE"/>
    <property type="match status" value="1"/>
</dbReference>
<dbReference type="PIRSF" id="PIRSF031982">
    <property type="entry name" value="UCP031982_abhydr"/>
    <property type="match status" value="1"/>
</dbReference>
<dbReference type="PANTHER" id="PTHR10272:SF0">
    <property type="entry name" value="PLATELET-ACTIVATING FACTOR ACETYLHYDROLASE"/>
    <property type="match status" value="1"/>
</dbReference>
<dbReference type="Gene3D" id="3.40.50.1820">
    <property type="entry name" value="alpha/beta hydrolase"/>
    <property type="match status" value="1"/>
</dbReference>
<reference evidence="6 7" key="1">
    <citation type="submission" date="2018-06" db="EMBL/GenBank/DDBJ databases">
        <title>Genomic Encyclopedia of Archaeal and Bacterial Type Strains, Phase II (KMG-II): from individual species to whole genera.</title>
        <authorList>
            <person name="Goeker M."/>
        </authorList>
    </citation>
    <scope>NUCLEOTIDE SEQUENCE [LARGE SCALE GENOMIC DNA]</scope>
    <source>
        <strain evidence="6 7">CFPB 3232</strain>
    </source>
</reference>
<dbReference type="RefSeq" id="WP_111876148.1">
    <property type="nucleotide sequence ID" value="NZ_CBCSGC010000017.1"/>
</dbReference>
<dbReference type="InterPro" id="IPR029058">
    <property type="entry name" value="AB_hydrolase_fold"/>
</dbReference>
<feature type="signal peptide" evidence="4">
    <location>
        <begin position="1"/>
        <end position="21"/>
    </location>
</feature>
<keyword evidence="3" id="KW-0443">Lipid metabolism</keyword>
<feature type="domain" description="Serine aminopeptidase S33" evidence="5">
    <location>
        <begin position="75"/>
        <end position="175"/>
    </location>
</feature>
<sequence>MTRPCLLSIAAFFLSATLAHAAGFAFIEVPADREGPALRGAVWSPCDAPAGRIALDPLVIDGLKDCPVMGTGLPLVVVSHGTGGSFLGHHDTAATLADAGFVVAAISHPGDNFRDLSRQGHLSAFATRPVDMKRLVDHMLGRWPGRARLDPSRVGIFGFSRGGYTALAAVGAQPDWALRQDLCPPESPRPLCEEIRRRAFPAPPVPDPRIKAAVVADPLSVFDARGLKQVGVPVQLWASEYGGDGVTPASVDTVRQGLPAPPEWHVASGAAHFAFLAPCSPAMATTLPGLCRDGAGFDRVAFHATFNAEVLAFFQRHLLRAIGPAH</sequence>
<dbReference type="InterPro" id="IPR022742">
    <property type="entry name" value="Hydrolase_4"/>
</dbReference>
<evidence type="ECO:0000313" key="6">
    <source>
        <dbReference type="EMBL" id="RAR85248.1"/>
    </source>
</evidence>
<dbReference type="SUPFAM" id="SSF53474">
    <property type="entry name" value="alpha/beta-Hydrolases"/>
    <property type="match status" value="1"/>
</dbReference>
<dbReference type="Pfam" id="PF12146">
    <property type="entry name" value="Hydrolase_4"/>
    <property type="match status" value="1"/>
</dbReference>
<keyword evidence="7" id="KW-1185">Reference proteome</keyword>
<evidence type="ECO:0000256" key="1">
    <source>
        <dbReference type="ARBA" id="ARBA00022801"/>
    </source>
</evidence>
<evidence type="ECO:0000256" key="2">
    <source>
        <dbReference type="ARBA" id="ARBA00022963"/>
    </source>
</evidence>
<feature type="chain" id="PRO_5016430080" evidence="4">
    <location>
        <begin position="22"/>
        <end position="326"/>
    </location>
</feature>
<dbReference type="InterPro" id="IPR016986">
    <property type="entry name" value="UCP031982_abhydr"/>
</dbReference>
<keyword evidence="2" id="KW-0442">Lipid degradation</keyword>
<keyword evidence="4" id="KW-0732">Signal</keyword>
<evidence type="ECO:0000256" key="4">
    <source>
        <dbReference type="SAM" id="SignalP"/>
    </source>
</evidence>
<organism evidence="6 7">
    <name type="scientific">Paracidovorax anthurii</name>
    <dbReference type="NCBI Taxonomy" id="78229"/>
    <lineage>
        <taxon>Bacteria</taxon>
        <taxon>Pseudomonadati</taxon>
        <taxon>Pseudomonadota</taxon>
        <taxon>Betaproteobacteria</taxon>
        <taxon>Burkholderiales</taxon>
        <taxon>Comamonadaceae</taxon>
        <taxon>Paracidovorax</taxon>
    </lineage>
</organism>